<evidence type="ECO:0000313" key="3">
    <source>
        <dbReference type="EMBL" id="MBB6126020.1"/>
    </source>
</evidence>
<dbReference type="InterPro" id="IPR029058">
    <property type="entry name" value="AB_hydrolase_fold"/>
</dbReference>
<protein>
    <submittedName>
        <fullName evidence="3">Esterase/lipase superfamily enzyme</fullName>
    </submittedName>
</protein>
<feature type="transmembrane region" description="Helical" evidence="1">
    <location>
        <begin position="20"/>
        <end position="37"/>
    </location>
</feature>
<keyword evidence="1" id="KW-0812">Transmembrane</keyword>
<dbReference type="AlphaFoldDB" id="A0A1N6NL58"/>
<gene>
    <name evidence="3" type="ORF">HDF22_000121</name>
    <name evidence="2" type="ORF">HDF23_000640</name>
</gene>
<proteinExistence type="predicted"/>
<evidence type="ECO:0000256" key="1">
    <source>
        <dbReference type="SAM" id="Phobius"/>
    </source>
</evidence>
<name>A0A1N6NL58_9SPHI</name>
<sequence>MNREYTRWYSPVLQRNMEMLIFGYSGASVLFFPARMGRFYDYENWRVIESLRHKIENGYIQVYCVDSCDTESFYSSWFHPSVKILRHIQYEQYILEEVVPYIDIKNPNSFKIAAGCSLGAYHAVNISLRHPGIFNKVVGMSGRYDLATKIGHYEDLLEGYWDENVYFNMPLQYIPNLTDESKLEMLRQLCIVLAVGKEDVLLDNNYTLSHLLTEKGINNSLYLWDNEAHQARAWRQMVINYL</sequence>
<dbReference type="PANTHER" id="PTHR48098:SF3">
    <property type="entry name" value="IRON(III) ENTEROBACTIN ESTERASE"/>
    <property type="match status" value="1"/>
</dbReference>
<reference evidence="4 5" key="1">
    <citation type="submission" date="2020-08" db="EMBL/GenBank/DDBJ databases">
        <title>Genomic Encyclopedia of Type Strains, Phase IV (KMG-V): Genome sequencing to study the core and pangenomes of soil and plant-associated prokaryotes.</title>
        <authorList>
            <person name="Whitman W."/>
        </authorList>
    </citation>
    <scope>NUCLEOTIDE SEQUENCE [LARGE SCALE GENOMIC DNA]</scope>
    <source>
        <strain evidence="2 4">ANJLi2</strain>
        <strain evidence="3 5">MP601</strain>
    </source>
</reference>
<dbReference type="Proteomes" id="UP000541583">
    <property type="component" value="Unassembled WGS sequence"/>
</dbReference>
<organism evidence="3 5">
    <name type="scientific">Mucilaginibacter lappiensis</name>
    <dbReference type="NCBI Taxonomy" id="354630"/>
    <lineage>
        <taxon>Bacteria</taxon>
        <taxon>Pseudomonadati</taxon>
        <taxon>Bacteroidota</taxon>
        <taxon>Sphingobacteriia</taxon>
        <taxon>Sphingobacteriales</taxon>
        <taxon>Sphingobacteriaceae</taxon>
        <taxon>Mucilaginibacter</taxon>
    </lineage>
</organism>
<dbReference type="EMBL" id="JACHCA010000001">
    <property type="protein sequence ID" value="MBB6126020.1"/>
    <property type="molecule type" value="Genomic_DNA"/>
</dbReference>
<dbReference type="RefSeq" id="WP_076369454.1">
    <property type="nucleotide sequence ID" value="NZ_FTMG01000001.1"/>
</dbReference>
<dbReference type="Proteomes" id="UP000548326">
    <property type="component" value="Unassembled WGS sequence"/>
</dbReference>
<dbReference type="InterPro" id="IPR000801">
    <property type="entry name" value="Esterase-like"/>
</dbReference>
<dbReference type="EMBL" id="JACHCB010000001">
    <property type="protein sequence ID" value="MBB6107910.1"/>
    <property type="molecule type" value="Genomic_DNA"/>
</dbReference>
<comment type="caution">
    <text evidence="3">The sequence shown here is derived from an EMBL/GenBank/DDBJ whole genome shotgun (WGS) entry which is preliminary data.</text>
</comment>
<dbReference type="Gene3D" id="3.40.50.1820">
    <property type="entry name" value="alpha/beta hydrolase"/>
    <property type="match status" value="1"/>
</dbReference>
<accession>A0A1N6NL58</accession>
<keyword evidence="4" id="KW-1185">Reference proteome</keyword>
<dbReference type="STRING" id="354630.SAMN05421821_101176"/>
<dbReference type="SUPFAM" id="SSF53474">
    <property type="entry name" value="alpha/beta-Hydrolases"/>
    <property type="match status" value="1"/>
</dbReference>
<dbReference type="OrthoDB" id="9775130at2"/>
<evidence type="ECO:0000313" key="4">
    <source>
        <dbReference type="Proteomes" id="UP000541583"/>
    </source>
</evidence>
<evidence type="ECO:0000313" key="2">
    <source>
        <dbReference type="EMBL" id="MBB6107910.1"/>
    </source>
</evidence>
<keyword evidence="1" id="KW-1133">Transmembrane helix</keyword>
<dbReference type="PANTHER" id="PTHR48098">
    <property type="entry name" value="ENTEROCHELIN ESTERASE-RELATED"/>
    <property type="match status" value="1"/>
</dbReference>
<dbReference type="Pfam" id="PF00756">
    <property type="entry name" value="Esterase"/>
    <property type="match status" value="1"/>
</dbReference>
<keyword evidence="1" id="KW-0472">Membrane</keyword>
<dbReference type="InterPro" id="IPR050583">
    <property type="entry name" value="Mycobacterial_A85_antigen"/>
</dbReference>
<evidence type="ECO:0000313" key="5">
    <source>
        <dbReference type="Proteomes" id="UP000548326"/>
    </source>
</evidence>